<gene>
    <name evidence="3" type="ORF">GCM10017581_084380</name>
</gene>
<name>A0A9W6NRR5_9ACTN</name>
<dbReference type="PROSITE" id="PS50231">
    <property type="entry name" value="RICIN_B_LECTIN"/>
    <property type="match status" value="1"/>
</dbReference>
<reference evidence="3" key="1">
    <citation type="journal article" date="2014" name="Int. J. Syst. Evol. Microbiol.">
        <title>Complete genome sequence of Corynebacterium casei LMG S-19264T (=DSM 44701T), isolated from a smear-ripened cheese.</title>
        <authorList>
            <consortium name="US DOE Joint Genome Institute (JGI-PGF)"/>
            <person name="Walter F."/>
            <person name="Albersmeier A."/>
            <person name="Kalinowski J."/>
            <person name="Ruckert C."/>
        </authorList>
    </citation>
    <scope>NUCLEOTIDE SEQUENCE</scope>
    <source>
        <strain evidence="3">VKM Ac-1321</strain>
    </source>
</reference>
<dbReference type="Pfam" id="PF00652">
    <property type="entry name" value="Ricin_B_lectin"/>
    <property type="match status" value="1"/>
</dbReference>
<feature type="chain" id="PRO_5040812009" description="Ricin B lectin domain-containing protein" evidence="1">
    <location>
        <begin position="31"/>
        <end position="400"/>
    </location>
</feature>
<dbReference type="CDD" id="cd23451">
    <property type="entry name" value="beta-trefoil_Ricin_laminarinase"/>
    <property type="match status" value="1"/>
</dbReference>
<protein>
    <recommendedName>
        <fullName evidence="2">Ricin B lectin domain-containing protein</fullName>
    </recommendedName>
</protein>
<dbReference type="InterPro" id="IPR035992">
    <property type="entry name" value="Ricin_B-like_lectins"/>
</dbReference>
<dbReference type="SUPFAM" id="SSF49899">
    <property type="entry name" value="Concanavalin A-like lectins/glucanases"/>
    <property type="match status" value="1"/>
</dbReference>
<evidence type="ECO:0000313" key="3">
    <source>
        <dbReference type="EMBL" id="GLL06688.1"/>
    </source>
</evidence>
<dbReference type="Gene3D" id="2.80.10.50">
    <property type="match status" value="3"/>
</dbReference>
<reference evidence="3" key="2">
    <citation type="submission" date="2023-01" db="EMBL/GenBank/DDBJ databases">
        <authorList>
            <person name="Sun Q."/>
            <person name="Evtushenko L."/>
        </authorList>
    </citation>
    <scope>NUCLEOTIDE SEQUENCE</scope>
    <source>
        <strain evidence="3">VKM Ac-1321</strain>
    </source>
</reference>
<dbReference type="AlphaFoldDB" id="A0A9W6NRR5"/>
<dbReference type="InterPro" id="IPR014895">
    <property type="entry name" value="Alginate_lyase_2"/>
</dbReference>
<dbReference type="Proteomes" id="UP001143480">
    <property type="component" value="Unassembled WGS sequence"/>
</dbReference>
<accession>A0A9W6NRR5</accession>
<dbReference type="Gene3D" id="2.60.120.200">
    <property type="match status" value="1"/>
</dbReference>
<feature type="domain" description="Ricin B lectin" evidence="2">
    <location>
        <begin position="33"/>
        <end position="157"/>
    </location>
</feature>
<evidence type="ECO:0000313" key="4">
    <source>
        <dbReference type="Proteomes" id="UP001143480"/>
    </source>
</evidence>
<keyword evidence="4" id="KW-1185">Reference proteome</keyword>
<evidence type="ECO:0000259" key="2">
    <source>
        <dbReference type="SMART" id="SM00458"/>
    </source>
</evidence>
<evidence type="ECO:0000256" key="1">
    <source>
        <dbReference type="SAM" id="SignalP"/>
    </source>
</evidence>
<sequence>MERRSKILIGFTAAAVGGTFTVLGVTAATAATAGPITGIGGKCVDATAAGTANGTAIQLYDCNGTAAQQWTLSGSALVNAGSGRCLDVSAAGTANGTAIQLYDCNGTAAQQWTADGSALVNAGSGKCLDATGQSSANGTRLQIWSCTGTANQQWTLPGGPSAPTTPPASGLDPTVAPGGNFDLSIWQLQLPTGSPGSPTTIAPAQLRGAGGYTNPAYFFTDKTDGSMTFWAPEKGVTTPNSNYARSELREMNANGSAADWRLAGSHKLSATLRIASVTKNVCVGQIHLGTGGPSTKPLLELYYRPNGDIILGTENSPDGGQTLHTVGNVPLGVKWSYVIAVTGGNTIKLTVNGSTTSYAIPSSFNQYGMYFKAGSYNQSSSESTTNGAKVKFYSLVVSHG</sequence>
<dbReference type="InterPro" id="IPR000772">
    <property type="entry name" value="Ricin_B_lectin"/>
</dbReference>
<feature type="signal peptide" evidence="1">
    <location>
        <begin position="1"/>
        <end position="30"/>
    </location>
</feature>
<dbReference type="EMBL" id="BSFP01000076">
    <property type="protein sequence ID" value="GLL06688.1"/>
    <property type="molecule type" value="Genomic_DNA"/>
</dbReference>
<dbReference type="SUPFAM" id="SSF50370">
    <property type="entry name" value="Ricin B-like lectins"/>
    <property type="match status" value="1"/>
</dbReference>
<comment type="caution">
    <text evidence="3">The sequence shown here is derived from an EMBL/GenBank/DDBJ whole genome shotgun (WGS) entry which is preliminary data.</text>
</comment>
<dbReference type="RefSeq" id="WP_261959236.1">
    <property type="nucleotide sequence ID" value="NZ_BAAAXA010000001.1"/>
</dbReference>
<dbReference type="Pfam" id="PF08787">
    <property type="entry name" value="Alginate_lyase2"/>
    <property type="match status" value="1"/>
</dbReference>
<dbReference type="SMART" id="SM00458">
    <property type="entry name" value="RICIN"/>
    <property type="match status" value="1"/>
</dbReference>
<keyword evidence="1" id="KW-0732">Signal</keyword>
<dbReference type="InterPro" id="IPR013320">
    <property type="entry name" value="ConA-like_dom_sf"/>
</dbReference>
<proteinExistence type="predicted"/>
<organism evidence="3 4">
    <name type="scientific">Dactylosporangium matsuzakiense</name>
    <dbReference type="NCBI Taxonomy" id="53360"/>
    <lineage>
        <taxon>Bacteria</taxon>
        <taxon>Bacillati</taxon>
        <taxon>Actinomycetota</taxon>
        <taxon>Actinomycetes</taxon>
        <taxon>Micromonosporales</taxon>
        <taxon>Micromonosporaceae</taxon>
        <taxon>Dactylosporangium</taxon>
    </lineage>
</organism>